<comment type="cofactor">
    <cofactor evidence="1">
        <name>Zn(2+)</name>
        <dbReference type="ChEBI" id="CHEBI:29105"/>
    </cofactor>
</comment>
<dbReference type="GO" id="GO:0008270">
    <property type="term" value="F:zinc ion binding"/>
    <property type="evidence" value="ECO:0007669"/>
    <property type="project" value="InterPro"/>
</dbReference>
<comment type="similarity">
    <text evidence="2">Belongs to the peptidase M20A family.</text>
</comment>
<reference evidence="9" key="1">
    <citation type="submission" date="2009-04" db="EMBL/GenBank/DDBJ databases">
        <authorList>
            <person name="Weinstock G."/>
            <person name="Sodergren E."/>
            <person name="Clifton S."/>
            <person name="Fulton L."/>
            <person name="Fulton B."/>
            <person name="Courtney L."/>
            <person name="Fronick C."/>
            <person name="Harrison M."/>
            <person name="Strong C."/>
            <person name="Farmer C."/>
            <person name="Delahaunty K."/>
            <person name="Markovic C."/>
            <person name="Hall O."/>
            <person name="Minx P."/>
            <person name="Tomlinson C."/>
            <person name="Mitreva M."/>
            <person name="Nelson J."/>
            <person name="Hou S."/>
            <person name="Wollam A."/>
            <person name="Pepin K.H."/>
            <person name="Johnson M."/>
            <person name="Bhonagiri V."/>
            <person name="Nash W.E."/>
            <person name="Warren W."/>
            <person name="Chinwalla A."/>
            <person name="Mardis E.R."/>
            <person name="Wilson R.K."/>
        </authorList>
    </citation>
    <scope>NUCLEOTIDE SEQUENCE [LARGE SCALE GENOMIC DNA]</scope>
    <source>
        <strain evidence="9">DSM 14600</strain>
    </source>
</reference>
<keyword evidence="6" id="KW-0862">Zinc</keyword>
<dbReference type="InterPro" id="IPR050072">
    <property type="entry name" value="Peptidase_M20A"/>
</dbReference>
<keyword evidence="8" id="KW-0482">Metalloprotease</keyword>
<sequence>MNMNQKINEWLDAHQQDLLDDIKSLCRIPSVESSPKEGMPFGEEPCKALNKALELFAGYGFATHNMENYIGYADFDPSLPANLDMLAHSDVVPAGEGWTVTDPFTIIEKDGKLWGRGTSDDKGPMLCAAYAMRAIRETKTPLTKNVRLIVGSQEETGTKDIEHYYASQKPAPMTFSPDADFPIINVELGQFKAAFTRELDAASAQVKPRVTRLDAGIAINAVPQKAVVAFEGLELDMPVVRTAVAQIQEECGVEIHQTGDRELTIIGESAHASTPQTGRNAGLAAVLLINRLPLAECQSTALYRKIPELFPYGVTDGSALGIANEDAESGPLTATLDLFRCDEKRLYFKFDARTPLSSNEENCEKIAQKKLEEAGFAFVSDGMVPPHAVSADSDFICTLLSAYEDVTGLKGQCLAIGGGTYVHDVDNGVAFGAVLPGRDTRMHGADEFFDIDNIMIAAKVYAEAIVRLCS</sequence>
<dbReference type="STRING" id="626523.GCWU000342_00096"/>
<evidence type="ECO:0000256" key="5">
    <source>
        <dbReference type="ARBA" id="ARBA00022801"/>
    </source>
</evidence>
<evidence type="ECO:0000313" key="10">
    <source>
        <dbReference type="Proteomes" id="UP000003494"/>
    </source>
</evidence>
<evidence type="ECO:0000313" key="9">
    <source>
        <dbReference type="EMBL" id="EEP28755.1"/>
    </source>
</evidence>
<evidence type="ECO:0000256" key="2">
    <source>
        <dbReference type="ARBA" id="ARBA00006247"/>
    </source>
</evidence>
<dbReference type="GO" id="GO:0006508">
    <property type="term" value="P:proteolysis"/>
    <property type="evidence" value="ECO:0007669"/>
    <property type="project" value="UniProtKB-KW"/>
</dbReference>
<evidence type="ECO:0000256" key="4">
    <source>
        <dbReference type="ARBA" id="ARBA00022723"/>
    </source>
</evidence>
<dbReference type="InterPro" id="IPR036264">
    <property type="entry name" value="Bact_exopeptidase_dim_dom"/>
</dbReference>
<keyword evidence="7 9" id="KW-0224">Dipeptidase</keyword>
<proteinExistence type="inferred from homology"/>
<evidence type="ECO:0000256" key="8">
    <source>
        <dbReference type="ARBA" id="ARBA00023049"/>
    </source>
</evidence>
<dbReference type="GO" id="GO:0008777">
    <property type="term" value="F:acetylornithine deacetylase activity"/>
    <property type="evidence" value="ECO:0007669"/>
    <property type="project" value="TreeGrafter"/>
</dbReference>
<dbReference type="HOGENOM" id="CLU_031786_2_0_9"/>
<evidence type="ECO:0000256" key="3">
    <source>
        <dbReference type="ARBA" id="ARBA00022670"/>
    </source>
</evidence>
<evidence type="ECO:0000256" key="7">
    <source>
        <dbReference type="ARBA" id="ARBA00022997"/>
    </source>
</evidence>
<dbReference type="Gene3D" id="3.30.70.360">
    <property type="match status" value="2"/>
</dbReference>
<evidence type="ECO:0000256" key="6">
    <source>
        <dbReference type="ARBA" id="ARBA00022833"/>
    </source>
</evidence>
<organism evidence="9 10">
    <name type="scientific">Shuttleworthella satelles DSM 14600</name>
    <dbReference type="NCBI Taxonomy" id="626523"/>
    <lineage>
        <taxon>Bacteria</taxon>
        <taxon>Bacillati</taxon>
        <taxon>Bacillota</taxon>
        <taxon>Clostridia</taxon>
        <taxon>Lachnospirales</taxon>
        <taxon>Lachnospiraceae</taxon>
        <taxon>Shuttleworthella</taxon>
    </lineage>
</organism>
<keyword evidence="5 9" id="KW-0378">Hydrolase</keyword>
<dbReference type="EC" id="3.4.13.-" evidence="9"/>
<dbReference type="GO" id="GO:0016805">
    <property type="term" value="F:dipeptidase activity"/>
    <property type="evidence" value="ECO:0007669"/>
    <property type="project" value="UniProtKB-KW"/>
</dbReference>
<evidence type="ECO:0000256" key="1">
    <source>
        <dbReference type="ARBA" id="ARBA00001947"/>
    </source>
</evidence>
<comment type="caution">
    <text evidence="9">The sequence shown here is derived from an EMBL/GenBank/DDBJ whole genome shotgun (WGS) entry which is preliminary data.</text>
</comment>
<dbReference type="PANTHER" id="PTHR43808:SF31">
    <property type="entry name" value="N-ACETYL-L-CITRULLINE DEACETYLASE"/>
    <property type="match status" value="1"/>
</dbReference>
<dbReference type="GO" id="GO:0006526">
    <property type="term" value="P:L-arginine biosynthetic process"/>
    <property type="evidence" value="ECO:0007669"/>
    <property type="project" value="TreeGrafter"/>
</dbReference>
<dbReference type="Proteomes" id="UP000003494">
    <property type="component" value="Unassembled WGS sequence"/>
</dbReference>
<dbReference type="Gene3D" id="3.40.630.10">
    <property type="entry name" value="Zn peptidases"/>
    <property type="match status" value="1"/>
</dbReference>
<name>C4G7Y3_9FIRM</name>
<dbReference type="AlphaFoldDB" id="C4G7Y3"/>
<dbReference type="InterPro" id="IPR010964">
    <property type="entry name" value="M20A_pepV-rel"/>
</dbReference>
<keyword evidence="4" id="KW-0479">Metal-binding</keyword>
<accession>C4G7Y3</accession>
<keyword evidence="3" id="KW-0645">Protease</keyword>
<keyword evidence="10" id="KW-1185">Reference proteome</keyword>
<dbReference type="eggNOG" id="COG0624">
    <property type="taxonomic scope" value="Bacteria"/>
</dbReference>
<dbReference type="SUPFAM" id="SSF53187">
    <property type="entry name" value="Zn-dependent exopeptidases"/>
    <property type="match status" value="1"/>
</dbReference>
<dbReference type="PANTHER" id="PTHR43808">
    <property type="entry name" value="ACETYLORNITHINE DEACETYLASE"/>
    <property type="match status" value="1"/>
</dbReference>
<dbReference type="EMBL" id="ACIP02000001">
    <property type="protein sequence ID" value="EEP28755.1"/>
    <property type="molecule type" value="Genomic_DNA"/>
</dbReference>
<dbReference type="SUPFAM" id="SSF55031">
    <property type="entry name" value="Bacterial exopeptidase dimerisation domain"/>
    <property type="match status" value="1"/>
</dbReference>
<dbReference type="Pfam" id="PF01546">
    <property type="entry name" value="Peptidase_M20"/>
    <property type="match status" value="1"/>
</dbReference>
<gene>
    <name evidence="9" type="ORF">GCWU000342_00096</name>
</gene>
<dbReference type="GO" id="GO:0008237">
    <property type="term" value="F:metallopeptidase activity"/>
    <property type="evidence" value="ECO:0007669"/>
    <property type="project" value="UniProtKB-KW"/>
</dbReference>
<dbReference type="InterPro" id="IPR002933">
    <property type="entry name" value="Peptidase_M20"/>
</dbReference>
<dbReference type="NCBIfam" id="TIGR01887">
    <property type="entry name" value="dipeptidaselike"/>
    <property type="match status" value="1"/>
</dbReference>
<protein>
    <submittedName>
        <fullName evidence="9">Dipeptidase</fullName>
        <ecNumber evidence="9">3.4.13.-</ecNumber>
    </submittedName>
</protein>